<name>A0A2P2M7D2_RHIMU</name>
<reference evidence="1" key="1">
    <citation type="submission" date="2018-02" db="EMBL/GenBank/DDBJ databases">
        <title>Rhizophora mucronata_Transcriptome.</title>
        <authorList>
            <person name="Meera S.P."/>
            <person name="Sreeshan A."/>
            <person name="Augustine A."/>
        </authorList>
    </citation>
    <scope>NUCLEOTIDE SEQUENCE</scope>
    <source>
        <tissue evidence="1">Leaf</tissue>
    </source>
</reference>
<accession>A0A2P2M7D2</accession>
<evidence type="ECO:0000313" key="1">
    <source>
        <dbReference type="EMBL" id="MBX26115.1"/>
    </source>
</evidence>
<organism evidence="1">
    <name type="scientific">Rhizophora mucronata</name>
    <name type="common">Asiatic mangrove</name>
    <dbReference type="NCBI Taxonomy" id="61149"/>
    <lineage>
        <taxon>Eukaryota</taxon>
        <taxon>Viridiplantae</taxon>
        <taxon>Streptophyta</taxon>
        <taxon>Embryophyta</taxon>
        <taxon>Tracheophyta</taxon>
        <taxon>Spermatophyta</taxon>
        <taxon>Magnoliopsida</taxon>
        <taxon>eudicotyledons</taxon>
        <taxon>Gunneridae</taxon>
        <taxon>Pentapetalae</taxon>
        <taxon>rosids</taxon>
        <taxon>fabids</taxon>
        <taxon>Malpighiales</taxon>
        <taxon>Rhizophoraceae</taxon>
        <taxon>Rhizophora</taxon>
    </lineage>
</organism>
<proteinExistence type="predicted"/>
<dbReference type="AlphaFoldDB" id="A0A2P2M7D2"/>
<sequence length="58" mass="6548">MCPFEQLVLKAALMLQFQVQNLVTWLQYIHSRTAFPMSQEDLVGGGHLLLHLGSILLP</sequence>
<dbReference type="EMBL" id="GGEC01045631">
    <property type="protein sequence ID" value="MBX26115.1"/>
    <property type="molecule type" value="Transcribed_RNA"/>
</dbReference>
<protein>
    <submittedName>
        <fullName evidence="1">Flowering time control protein FPA isoform X2</fullName>
    </submittedName>
</protein>